<evidence type="ECO:0000313" key="2">
    <source>
        <dbReference type="Proteomes" id="UP001632038"/>
    </source>
</evidence>
<dbReference type="Proteomes" id="UP001632038">
    <property type="component" value="Unassembled WGS sequence"/>
</dbReference>
<dbReference type="AlphaFoldDB" id="A0ABD3DA00"/>
<evidence type="ECO:0000313" key="1">
    <source>
        <dbReference type="EMBL" id="KAL3637796.1"/>
    </source>
</evidence>
<reference evidence="2" key="1">
    <citation type="journal article" date="2024" name="IScience">
        <title>Strigolactones Initiate the Formation of Haustorium-like Structures in Castilleja.</title>
        <authorList>
            <person name="Buerger M."/>
            <person name="Peterson D."/>
            <person name="Chory J."/>
        </authorList>
    </citation>
    <scope>NUCLEOTIDE SEQUENCE [LARGE SCALE GENOMIC DNA]</scope>
</reference>
<accession>A0ABD3DA00</accession>
<protein>
    <submittedName>
        <fullName evidence="1">Uncharacterized protein</fullName>
    </submittedName>
</protein>
<proteinExistence type="predicted"/>
<gene>
    <name evidence="1" type="ORF">CASFOL_018244</name>
</gene>
<sequence>MAQQMKLLIALMPAANGSVTSSLTSDGNNKSVEISTTGAFEFL</sequence>
<dbReference type="EMBL" id="JAVIJP010000023">
    <property type="protein sequence ID" value="KAL3637796.1"/>
    <property type="molecule type" value="Genomic_DNA"/>
</dbReference>
<keyword evidence="2" id="KW-1185">Reference proteome</keyword>
<name>A0ABD3DA00_9LAMI</name>
<organism evidence="1 2">
    <name type="scientific">Castilleja foliolosa</name>
    <dbReference type="NCBI Taxonomy" id="1961234"/>
    <lineage>
        <taxon>Eukaryota</taxon>
        <taxon>Viridiplantae</taxon>
        <taxon>Streptophyta</taxon>
        <taxon>Embryophyta</taxon>
        <taxon>Tracheophyta</taxon>
        <taxon>Spermatophyta</taxon>
        <taxon>Magnoliopsida</taxon>
        <taxon>eudicotyledons</taxon>
        <taxon>Gunneridae</taxon>
        <taxon>Pentapetalae</taxon>
        <taxon>asterids</taxon>
        <taxon>lamiids</taxon>
        <taxon>Lamiales</taxon>
        <taxon>Orobanchaceae</taxon>
        <taxon>Pedicularideae</taxon>
        <taxon>Castillejinae</taxon>
        <taxon>Castilleja</taxon>
    </lineage>
</organism>
<comment type="caution">
    <text evidence="1">The sequence shown here is derived from an EMBL/GenBank/DDBJ whole genome shotgun (WGS) entry which is preliminary data.</text>
</comment>